<evidence type="ECO:0000313" key="2">
    <source>
        <dbReference type="EMBL" id="KAK5607418.1"/>
    </source>
</evidence>
<keyword evidence="3" id="KW-1185">Reference proteome</keyword>
<dbReference type="AlphaFoldDB" id="A0AAV9REJ0"/>
<comment type="caution">
    <text evidence="2">The sequence shown here is derived from an EMBL/GenBank/DDBJ whole genome shotgun (WGS) entry which is preliminary data.</text>
</comment>
<accession>A0AAV9REJ0</accession>
<organism evidence="2 3">
    <name type="scientific">Crenichthys baileyi</name>
    <name type="common">White River springfish</name>
    <dbReference type="NCBI Taxonomy" id="28760"/>
    <lineage>
        <taxon>Eukaryota</taxon>
        <taxon>Metazoa</taxon>
        <taxon>Chordata</taxon>
        <taxon>Craniata</taxon>
        <taxon>Vertebrata</taxon>
        <taxon>Euteleostomi</taxon>
        <taxon>Actinopterygii</taxon>
        <taxon>Neopterygii</taxon>
        <taxon>Teleostei</taxon>
        <taxon>Neoteleostei</taxon>
        <taxon>Acanthomorphata</taxon>
        <taxon>Ovalentaria</taxon>
        <taxon>Atherinomorphae</taxon>
        <taxon>Cyprinodontiformes</taxon>
        <taxon>Goodeidae</taxon>
        <taxon>Crenichthys</taxon>
    </lineage>
</organism>
<name>A0AAV9REJ0_9TELE</name>
<evidence type="ECO:0000256" key="1">
    <source>
        <dbReference type="SAM" id="MobiDB-lite"/>
    </source>
</evidence>
<evidence type="ECO:0000313" key="3">
    <source>
        <dbReference type="Proteomes" id="UP001311232"/>
    </source>
</evidence>
<sequence>MPPLDVGGVRRDWNHSTQCVCSVTPYGKERSQRSTWSPPPGSHKRAPPLVDCTSSPLCESGPTRAQPPQADHVKCDYDGGGGPLRSPVPGSSDGRSRMAPAQRRACLALLLLQVPPHPPPVLLALKTSAGQERLSQVRPRLLGPDAHQTHRT</sequence>
<proteinExistence type="predicted"/>
<feature type="region of interest" description="Disordered" evidence="1">
    <location>
        <begin position="26"/>
        <end position="100"/>
    </location>
</feature>
<dbReference type="EMBL" id="JAHHUM010002024">
    <property type="protein sequence ID" value="KAK5607418.1"/>
    <property type="molecule type" value="Genomic_DNA"/>
</dbReference>
<dbReference type="Proteomes" id="UP001311232">
    <property type="component" value="Unassembled WGS sequence"/>
</dbReference>
<reference evidence="2 3" key="1">
    <citation type="submission" date="2021-06" db="EMBL/GenBank/DDBJ databases">
        <authorList>
            <person name="Palmer J.M."/>
        </authorList>
    </citation>
    <scope>NUCLEOTIDE SEQUENCE [LARGE SCALE GENOMIC DNA]</scope>
    <source>
        <strain evidence="2 3">MEX-2019</strain>
        <tissue evidence="2">Muscle</tissue>
    </source>
</reference>
<protein>
    <submittedName>
        <fullName evidence="2">Uncharacterized protein</fullName>
    </submittedName>
</protein>
<gene>
    <name evidence="2" type="ORF">CRENBAI_023171</name>
</gene>